<evidence type="ECO:0000313" key="3">
    <source>
        <dbReference type="Proteomes" id="UP000593560"/>
    </source>
</evidence>
<sequence length="56" mass="6526">MMKVLVSFLLLFFIIEMQRSLIFFEKDGFKLLIVEASKTLKMGFQTSRGMVLTNSF</sequence>
<reference evidence="2 3" key="1">
    <citation type="journal article" date="2019" name="Genome Biol. Evol.">
        <title>Insights into the evolution of the New World diploid cottons (Gossypium, subgenus Houzingenia) based on genome sequencing.</title>
        <authorList>
            <person name="Grover C.E."/>
            <person name="Arick M.A. 2nd"/>
            <person name="Thrash A."/>
            <person name="Conover J.L."/>
            <person name="Sanders W.S."/>
            <person name="Peterson D.G."/>
            <person name="Frelichowski J.E."/>
            <person name="Scheffler J.A."/>
            <person name="Scheffler B.E."/>
            <person name="Wendel J.F."/>
        </authorList>
    </citation>
    <scope>NUCLEOTIDE SEQUENCE [LARGE SCALE GENOMIC DNA]</scope>
    <source>
        <strain evidence="2">0</strain>
        <tissue evidence="2">Leaf</tissue>
    </source>
</reference>
<keyword evidence="3" id="KW-1185">Reference proteome</keyword>
<comment type="caution">
    <text evidence="2">The sequence shown here is derived from an EMBL/GenBank/DDBJ whole genome shotgun (WGS) entry which is preliminary data.</text>
</comment>
<dbReference type="AlphaFoldDB" id="A0A7J9GTR6"/>
<keyword evidence="1" id="KW-0732">Signal</keyword>
<evidence type="ECO:0000256" key="1">
    <source>
        <dbReference type="SAM" id="SignalP"/>
    </source>
</evidence>
<protein>
    <submittedName>
        <fullName evidence="2">Uncharacterized protein</fullName>
    </submittedName>
</protein>
<feature type="signal peptide" evidence="1">
    <location>
        <begin position="1"/>
        <end position="20"/>
    </location>
</feature>
<dbReference type="Proteomes" id="UP000593560">
    <property type="component" value="Unassembled WGS sequence"/>
</dbReference>
<name>A0A7J9GTR6_9ROSI</name>
<accession>A0A7J9GTR6</accession>
<organism evidence="2 3">
    <name type="scientific">Gossypium harknessii</name>
    <dbReference type="NCBI Taxonomy" id="34285"/>
    <lineage>
        <taxon>Eukaryota</taxon>
        <taxon>Viridiplantae</taxon>
        <taxon>Streptophyta</taxon>
        <taxon>Embryophyta</taxon>
        <taxon>Tracheophyta</taxon>
        <taxon>Spermatophyta</taxon>
        <taxon>Magnoliopsida</taxon>
        <taxon>eudicotyledons</taxon>
        <taxon>Gunneridae</taxon>
        <taxon>Pentapetalae</taxon>
        <taxon>rosids</taxon>
        <taxon>malvids</taxon>
        <taxon>Malvales</taxon>
        <taxon>Malvaceae</taxon>
        <taxon>Malvoideae</taxon>
        <taxon>Gossypium</taxon>
    </lineage>
</organism>
<dbReference type="EMBL" id="JABFAD010000006">
    <property type="protein sequence ID" value="MBA0800165.1"/>
    <property type="molecule type" value="Genomic_DNA"/>
</dbReference>
<proteinExistence type="predicted"/>
<evidence type="ECO:0000313" key="2">
    <source>
        <dbReference type="EMBL" id="MBA0800165.1"/>
    </source>
</evidence>
<feature type="non-terminal residue" evidence="2">
    <location>
        <position position="1"/>
    </location>
</feature>
<feature type="chain" id="PRO_5029543798" evidence="1">
    <location>
        <begin position="21"/>
        <end position="56"/>
    </location>
</feature>
<gene>
    <name evidence="2" type="ORF">Gohar_010617</name>
</gene>